<dbReference type="EMBL" id="JAIXNE010000001">
    <property type="protein sequence ID" value="MCA6073966.1"/>
    <property type="molecule type" value="Genomic_DNA"/>
</dbReference>
<dbReference type="Proteomes" id="UP001139409">
    <property type="component" value="Unassembled WGS sequence"/>
</dbReference>
<reference evidence="1" key="1">
    <citation type="submission" date="2021-09" db="EMBL/GenBank/DDBJ databases">
        <title>Fulvivirga sp. isolated from coastal sediment.</title>
        <authorList>
            <person name="Yu H."/>
        </authorList>
    </citation>
    <scope>NUCLEOTIDE SEQUENCE</scope>
    <source>
        <strain evidence="1">1062</strain>
    </source>
</reference>
<dbReference type="AlphaFoldDB" id="A0A9X1KYU0"/>
<keyword evidence="2" id="KW-1185">Reference proteome</keyword>
<organism evidence="1 2">
    <name type="scientific">Fulvivirga sedimenti</name>
    <dbReference type="NCBI Taxonomy" id="2879465"/>
    <lineage>
        <taxon>Bacteria</taxon>
        <taxon>Pseudomonadati</taxon>
        <taxon>Bacteroidota</taxon>
        <taxon>Cytophagia</taxon>
        <taxon>Cytophagales</taxon>
        <taxon>Fulvivirgaceae</taxon>
        <taxon>Fulvivirga</taxon>
    </lineage>
</organism>
<evidence type="ECO:0000313" key="1">
    <source>
        <dbReference type="EMBL" id="MCA6073966.1"/>
    </source>
</evidence>
<protein>
    <submittedName>
        <fullName evidence="1">Uncharacterized protein</fullName>
    </submittedName>
</protein>
<evidence type="ECO:0000313" key="2">
    <source>
        <dbReference type="Proteomes" id="UP001139409"/>
    </source>
</evidence>
<sequence>MKLIRPSIFLYLFIIIGIHSCNRPVCENTNAIFDMNEFNSPEYKTELFNQIQNIGQNNLSYWFDSYVRENDREYIVVNIQGETLCAKGMIRVEDWNKIEGIKNVEGKGYSGAELAGLRFSIEKDLSDNIELVYADINQIID</sequence>
<accession>A0A9X1KYU0</accession>
<dbReference type="RefSeq" id="WP_225697074.1">
    <property type="nucleotide sequence ID" value="NZ_JAIXNE010000001.1"/>
</dbReference>
<proteinExistence type="predicted"/>
<comment type="caution">
    <text evidence="1">The sequence shown here is derived from an EMBL/GenBank/DDBJ whole genome shotgun (WGS) entry which is preliminary data.</text>
</comment>
<name>A0A9X1KYU0_9BACT</name>
<gene>
    <name evidence="1" type="ORF">LDX50_03750</name>
</gene>